<comment type="caution">
    <text evidence="1">The sequence shown here is derived from an EMBL/GenBank/DDBJ whole genome shotgun (WGS) entry which is preliminary data.</text>
</comment>
<keyword evidence="2" id="KW-1185">Reference proteome</keyword>
<evidence type="ECO:0000313" key="1">
    <source>
        <dbReference type="EMBL" id="KAK7481031.1"/>
    </source>
</evidence>
<protein>
    <submittedName>
        <fullName evidence="1">Uncharacterized protein</fullName>
    </submittedName>
</protein>
<name>A0ABD0K1Z3_9CAEN</name>
<dbReference type="Proteomes" id="UP001519460">
    <property type="component" value="Unassembled WGS sequence"/>
</dbReference>
<proteinExistence type="predicted"/>
<gene>
    <name evidence="1" type="ORF">BaRGS_00027750</name>
</gene>
<evidence type="ECO:0000313" key="2">
    <source>
        <dbReference type="Proteomes" id="UP001519460"/>
    </source>
</evidence>
<reference evidence="1 2" key="1">
    <citation type="journal article" date="2023" name="Sci. Data">
        <title>Genome assembly of the Korean intertidal mud-creeper Batillaria attramentaria.</title>
        <authorList>
            <person name="Patra A.K."/>
            <person name="Ho P.T."/>
            <person name="Jun S."/>
            <person name="Lee S.J."/>
            <person name="Kim Y."/>
            <person name="Won Y.J."/>
        </authorList>
    </citation>
    <scope>NUCLEOTIDE SEQUENCE [LARGE SCALE GENOMIC DNA]</scope>
    <source>
        <strain evidence="1">Wonlab-2016</strain>
    </source>
</reference>
<dbReference type="EMBL" id="JACVVK020000269">
    <property type="protein sequence ID" value="KAK7481031.1"/>
    <property type="molecule type" value="Genomic_DNA"/>
</dbReference>
<dbReference type="AlphaFoldDB" id="A0ABD0K1Z3"/>
<organism evidence="1 2">
    <name type="scientific">Batillaria attramentaria</name>
    <dbReference type="NCBI Taxonomy" id="370345"/>
    <lineage>
        <taxon>Eukaryota</taxon>
        <taxon>Metazoa</taxon>
        <taxon>Spiralia</taxon>
        <taxon>Lophotrochozoa</taxon>
        <taxon>Mollusca</taxon>
        <taxon>Gastropoda</taxon>
        <taxon>Caenogastropoda</taxon>
        <taxon>Sorbeoconcha</taxon>
        <taxon>Cerithioidea</taxon>
        <taxon>Batillariidae</taxon>
        <taxon>Batillaria</taxon>
    </lineage>
</organism>
<sequence length="81" mass="9115">MLMPDQSTATRQAQCSPQQTTLILSMPECPPSLKWATSDNKRLLDDCLSLSVCHSNDSLKILSTIQWFTKQTNLRDTKTTT</sequence>
<accession>A0ABD0K1Z3</accession>